<evidence type="ECO:0000313" key="8">
    <source>
        <dbReference type="Proteomes" id="UP000198857"/>
    </source>
</evidence>
<dbReference type="InterPro" id="IPR002328">
    <property type="entry name" value="ADH_Zn_CS"/>
</dbReference>
<dbReference type="InterPro" id="IPR036291">
    <property type="entry name" value="NAD(P)-bd_dom_sf"/>
</dbReference>
<feature type="domain" description="Enoyl reductase (ER)" evidence="6">
    <location>
        <begin position="16"/>
        <end position="349"/>
    </location>
</feature>
<dbReference type="SMART" id="SM00829">
    <property type="entry name" value="PKS_ER"/>
    <property type="match status" value="1"/>
</dbReference>
<evidence type="ECO:0000256" key="2">
    <source>
        <dbReference type="ARBA" id="ARBA00022723"/>
    </source>
</evidence>
<dbReference type="CDD" id="cd08254">
    <property type="entry name" value="hydroxyacyl_CoA_DH"/>
    <property type="match status" value="1"/>
</dbReference>
<comment type="cofactor">
    <cofactor evidence="1 5">
        <name>Zn(2+)</name>
        <dbReference type="ChEBI" id="CHEBI:29105"/>
    </cofactor>
</comment>
<dbReference type="STRING" id="1523247.SAMN05660464_0818"/>
<gene>
    <name evidence="7" type="ORF">SAMN05660464_0818</name>
</gene>
<keyword evidence="4" id="KW-0560">Oxidoreductase</keyword>
<dbReference type="InterPro" id="IPR020843">
    <property type="entry name" value="ER"/>
</dbReference>
<keyword evidence="2 5" id="KW-0479">Metal-binding</keyword>
<dbReference type="InterPro" id="IPR050129">
    <property type="entry name" value="Zn_alcohol_dh"/>
</dbReference>
<dbReference type="Pfam" id="PF08240">
    <property type="entry name" value="ADH_N"/>
    <property type="match status" value="1"/>
</dbReference>
<evidence type="ECO:0000259" key="6">
    <source>
        <dbReference type="SMART" id="SM00829"/>
    </source>
</evidence>
<dbReference type="PANTHER" id="PTHR43401">
    <property type="entry name" value="L-THREONINE 3-DEHYDROGENASE"/>
    <property type="match status" value="1"/>
</dbReference>
<dbReference type="OrthoDB" id="3567264at2"/>
<dbReference type="EMBL" id="FOWQ01000001">
    <property type="protein sequence ID" value="SFO73193.1"/>
    <property type="molecule type" value="Genomic_DNA"/>
</dbReference>
<evidence type="ECO:0000313" key="7">
    <source>
        <dbReference type="EMBL" id="SFO73193.1"/>
    </source>
</evidence>
<dbReference type="PROSITE" id="PS00059">
    <property type="entry name" value="ADH_ZINC"/>
    <property type="match status" value="1"/>
</dbReference>
<reference evidence="8" key="1">
    <citation type="submission" date="2016-10" db="EMBL/GenBank/DDBJ databases">
        <authorList>
            <person name="Varghese N."/>
            <person name="Submissions S."/>
        </authorList>
    </citation>
    <scope>NUCLEOTIDE SEQUENCE [LARGE SCALE GENOMIC DNA]</scope>
    <source>
        <strain evidence="8">DSM 44208</strain>
    </source>
</reference>
<dbReference type="PANTHER" id="PTHR43401:SF2">
    <property type="entry name" value="L-THREONINE 3-DEHYDROGENASE"/>
    <property type="match status" value="1"/>
</dbReference>
<evidence type="ECO:0000256" key="4">
    <source>
        <dbReference type="ARBA" id="ARBA00023002"/>
    </source>
</evidence>
<dbReference type="AlphaFoldDB" id="A0A1I5JKX9"/>
<dbReference type="Pfam" id="PF00107">
    <property type="entry name" value="ADH_zinc_N"/>
    <property type="match status" value="1"/>
</dbReference>
<sequence>MAGDEVMRAARFEQVGRPLRLREVPVPRPGPGEVLVRVAATGLCGSDVHIAVEGVTPTAFQPITLGHEIAGTVAAVGEAVTGWAPGGRVCVFPVLSDGTCRTCLQGRSEICLDRRIVGIHTDGGLAEYVVVPAGSLATVPDAIPLEQAAICTDAVVTPFHALADVARLAAGESVAVLGVGGLGLHAVQVARLVGASPVVAVDTRPAQLQRALRAGADVAVDATRESVVDAVLAATGGTGVDVAAEFVGAQVTIGQAVEALCVGGRAVVAGLGADPITVLPPTLFVRRQLQLLGSYGGTRTTLRRVLDLVGTGRLDLGGSITHRFALDDADEALRTLHRRSGDPQRVVVVQG</sequence>
<dbReference type="SUPFAM" id="SSF51735">
    <property type="entry name" value="NAD(P)-binding Rossmann-fold domains"/>
    <property type="match status" value="1"/>
</dbReference>
<evidence type="ECO:0000256" key="1">
    <source>
        <dbReference type="ARBA" id="ARBA00001947"/>
    </source>
</evidence>
<dbReference type="RefSeq" id="WP_091107011.1">
    <property type="nucleotide sequence ID" value="NZ_FOWQ01000001.1"/>
</dbReference>
<dbReference type="InterPro" id="IPR013154">
    <property type="entry name" value="ADH-like_N"/>
</dbReference>
<dbReference type="GO" id="GO:0016491">
    <property type="term" value="F:oxidoreductase activity"/>
    <property type="evidence" value="ECO:0007669"/>
    <property type="project" value="UniProtKB-KW"/>
</dbReference>
<dbReference type="InterPro" id="IPR011032">
    <property type="entry name" value="GroES-like_sf"/>
</dbReference>
<dbReference type="InterPro" id="IPR013149">
    <property type="entry name" value="ADH-like_C"/>
</dbReference>
<dbReference type="Gene3D" id="3.90.180.10">
    <property type="entry name" value="Medium-chain alcohol dehydrogenases, catalytic domain"/>
    <property type="match status" value="1"/>
</dbReference>
<organism evidence="7 8">
    <name type="scientific">Geodermatophilus dictyosporus</name>
    <dbReference type="NCBI Taxonomy" id="1523247"/>
    <lineage>
        <taxon>Bacteria</taxon>
        <taxon>Bacillati</taxon>
        <taxon>Actinomycetota</taxon>
        <taxon>Actinomycetes</taxon>
        <taxon>Geodermatophilales</taxon>
        <taxon>Geodermatophilaceae</taxon>
        <taxon>Geodermatophilus</taxon>
    </lineage>
</organism>
<dbReference type="Proteomes" id="UP000198857">
    <property type="component" value="Unassembled WGS sequence"/>
</dbReference>
<protein>
    <submittedName>
        <fullName evidence="7">2-desacetyl-2-hydroxyethyl bacteriochlorophyllide A dehydrogenase</fullName>
    </submittedName>
</protein>
<keyword evidence="3 5" id="KW-0862">Zinc</keyword>
<evidence type="ECO:0000256" key="3">
    <source>
        <dbReference type="ARBA" id="ARBA00022833"/>
    </source>
</evidence>
<name>A0A1I5JKX9_9ACTN</name>
<keyword evidence="8" id="KW-1185">Reference proteome</keyword>
<proteinExistence type="inferred from homology"/>
<dbReference type="SUPFAM" id="SSF50129">
    <property type="entry name" value="GroES-like"/>
    <property type="match status" value="1"/>
</dbReference>
<evidence type="ECO:0000256" key="5">
    <source>
        <dbReference type="RuleBase" id="RU361277"/>
    </source>
</evidence>
<comment type="similarity">
    <text evidence="5">Belongs to the zinc-containing alcohol dehydrogenase family.</text>
</comment>
<accession>A0A1I5JKX9</accession>
<dbReference type="GO" id="GO:0008270">
    <property type="term" value="F:zinc ion binding"/>
    <property type="evidence" value="ECO:0007669"/>
    <property type="project" value="InterPro"/>
</dbReference>